<evidence type="ECO:0000256" key="7">
    <source>
        <dbReference type="PROSITE-ProRule" id="PRU01373"/>
    </source>
</evidence>
<comment type="similarity">
    <text evidence="2">Belongs to the YkuD family.</text>
</comment>
<comment type="pathway">
    <text evidence="1 7">Cell wall biogenesis; peptidoglycan biosynthesis.</text>
</comment>
<dbReference type="GO" id="GO:0004180">
    <property type="term" value="F:carboxypeptidase activity"/>
    <property type="evidence" value="ECO:0007669"/>
    <property type="project" value="UniProtKB-ARBA"/>
</dbReference>
<dbReference type="Gene3D" id="1.10.101.10">
    <property type="entry name" value="PGBD-like superfamily/PGBD"/>
    <property type="match status" value="1"/>
</dbReference>
<dbReference type="Pfam" id="PF20142">
    <property type="entry name" value="Scaffold"/>
    <property type="match status" value="1"/>
</dbReference>
<proteinExistence type="inferred from homology"/>
<evidence type="ECO:0000256" key="6">
    <source>
        <dbReference type="ARBA" id="ARBA00023316"/>
    </source>
</evidence>
<dbReference type="InterPro" id="IPR002477">
    <property type="entry name" value="Peptidoglycan-bd-like"/>
</dbReference>
<dbReference type="SUPFAM" id="SSF47090">
    <property type="entry name" value="PGBD-like"/>
    <property type="match status" value="1"/>
</dbReference>
<organism evidence="10">
    <name type="scientific">Rhodanobacter sp. IGA1.0</name>
    <dbReference type="NCBI Taxonomy" id="3158582"/>
    <lineage>
        <taxon>Bacteria</taxon>
        <taxon>Pseudomonadati</taxon>
        <taxon>Pseudomonadota</taxon>
        <taxon>Gammaproteobacteria</taxon>
        <taxon>Lysobacterales</taxon>
        <taxon>Rhodanobacteraceae</taxon>
        <taxon>Rhodanobacter</taxon>
    </lineage>
</organism>
<dbReference type="GO" id="GO:0008360">
    <property type="term" value="P:regulation of cell shape"/>
    <property type="evidence" value="ECO:0007669"/>
    <property type="project" value="UniProtKB-UniRule"/>
</dbReference>
<feature type="active site" description="Nucleophile" evidence="7">
    <location>
        <position position="481"/>
    </location>
</feature>
<accession>A0AAU7QLP1</accession>
<dbReference type="InterPro" id="IPR036365">
    <property type="entry name" value="PGBD-like_sf"/>
</dbReference>
<dbReference type="InterPro" id="IPR005490">
    <property type="entry name" value="LD_TPept_cat_dom"/>
</dbReference>
<dbReference type="InterPro" id="IPR052905">
    <property type="entry name" value="LD-transpeptidase_YkuD-like"/>
</dbReference>
<dbReference type="CDD" id="cd16913">
    <property type="entry name" value="YkuD_like"/>
    <property type="match status" value="1"/>
</dbReference>
<evidence type="ECO:0000259" key="9">
    <source>
        <dbReference type="PROSITE" id="PS52029"/>
    </source>
</evidence>
<evidence type="ECO:0000256" key="3">
    <source>
        <dbReference type="ARBA" id="ARBA00022679"/>
    </source>
</evidence>
<name>A0AAU7QLP1_9GAMM</name>
<feature type="chain" id="PRO_5043380753" evidence="8">
    <location>
        <begin position="31"/>
        <end position="579"/>
    </location>
</feature>
<dbReference type="GO" id="GO:0071555">
    <property type="term" value="P:cell wall organization"/>
    <property type="evidence" value="ECO:0007669"/>
    <property type="project" value="UniProtKB-UniRule"/>
</dbReference>
<feature type="domain" description="L,D-TPase catalytic" evidence="9">
    <location>
        <begin position="334"/>
        <end position="511"/>
    </location>
</feature>
<dbReference type="Pfam" id="PF03734">
    <property type="entry name" value="YkuD"/>
    <property type="match status" value="1"/>
</dbReference>
<dbReference type="Gene3D" id="2.40.440.10">
    <property type="entry name" value="L,D-transpeptidase catalytic domain-like"/>
    <property type="match status" value="1"/>
</dbReference>
<dbReference type="Pfam" id="PF01471">
    <property type="entry name" value="PG_binding_1"/>
    <property type="match status" value="1"/>
</dbReference>
<dbReference type="InterPro" id="IPR038063">
    <property type="entry name" value="Transpep_catalytic_dom"/>
</dbReference>
<dbReference type="PANTHER" id="PTHR41533">
    <property type="entry name" value="L,D-TRANSPEPTIDASE HI_1667-RELATED"/>
    <property type="match status" value="1"/>
</dbReference>
<evidence type="ECO:0000256" key="4">
    <source>
        <dbReference type="ARBA" id="ARBA00022960"/>
    </source>
</evidence>
<dbReference type="GO" id="GO:0009252">
    <property type="term" value="P:peptidoglycan biosynthetic process"/>
    <property type="evidence" value="ECO:0007669"/>
    <property type="project" value="UniProtKB-KW"/>
</dbReference>
<dbReference type="RefSeq" id="WP_350016048.1">
    <property type="nucleotide sequence ID" value="NZ_CP157948.1"/>
</dbReference>
<keyword evidence="4 7" id="KW-0133">Cell shape</keyword>
<dbReference type="PROSITE" id="PS52029">
    <property type="entry name" value="LD_TPASE"/>
    <property type="match status" value="1"/>
</dbReference>
<reference evidence="10" key="1">
    <citation type="submission" date="2024-06" db="EMBL/GenBank/DDBJ databases">
        <authorList>
            <person name="Sun Y."/>
        </authorList>
    </citation>
    <scope>NUCLEOTIDE SEQUENCE</scope>
    <source>
        <strain evidence="10">IGA1.0</strain>
    </source>
</reference>
<gene>
    <name evidence="10" type="ORF">ABNK63_14710</name>
</gene>
<dbReference type="InterPro" id="IPR036366">
    <property type="entry name" value="PGBDSf"/>
</dbReference>
<dbReference type="EMBL" id="CP157948">
    <property type="protein sequence ID" value="XBS89633.1"/>
    <property type="molecule type" value="Genomic_DNA"/>
</dbReference>
<keyword evidence="5 7" id="KW-0573">Peptidoglycan synthesis</keyword>
<feature type="signal peptide" evidence="8">
    <location>
        <begin position="1"/>
        <end position="30"/>
    </location>
</feature>
<dbReference type="SUPFAM" id="SSF141523">
    <property type="entry name" value="L,D-transpeptidase catalytic domain-like"/>
    <property type="match status" value="1"/>
</dbReference>
<dbReference type="GO" id="GO:0016740">
    <property type="term" value="F:transferase activity"/>
    <property type="evidence" value="ECO:0007669"/>
    <property type="project" value="UniProtKB-KW"/>
</dbReference>
<keyword evidence="3" id="KW-0808">Transferase</keyword>
<sequence>MQNPIVPDRYSRAVCSIAVLGLLLGAAARAQQPGTASTTGPQVVQAVAVEQPLGPVAEQIREQVEQWRVAHAEVDAATSPGHVVVAFYEQNRFAPAWTGPGNVDQLLTALGEMAADGLDPQDYALDELQRRRGVLLDPLATPRQRAQFDLLATDACLTALLHLYRGKVDPATLDTHWNFDPHQFDQSRGLQAVRDALARGTVGSLFERARPRPAQYGQLRTALAGLRTLAAQGGWAPLADGPTLKPGSRDPRVAALRRRLQQGGYPVGDGVGDLYDPALEAALKQFQREQYLVADGHLGKATLAALNVPVAARIEQLRANLERARWLLHQLQGKFVVVDIAGYQVVYYRDGKPVWRSRVQVGKPYRRTPVFKSEITYLTLNPTWTVPPTILKSDILPKIRNNPGYLAANRLRALDGQGRVVSAASVNWSNPHGIVLRQDAGPGNSLGRLVIRFPNDYAVYLHDTPHQELFAREQRPFSSGCIRVERPRELAGLLLDDPQHWNAQGIDRAIDTLKTQTVMLREPVPLLLAYWTVDLREAGRISFRPDIYQRDPPLIAALDRPRVSPWLSTVGAAAPPAQP</sequence>
<evidence type="ECO:0000256" key="1">
    <source>
        <dbReference type="ARBA" id="ARBA00004752"/>
    </source>
</evidence>
<evidence type="ECO:0000256" key="8">
    <source>
        <dbReference type="SAM" id="SignalP"/>
    </source>
</evidence>
<feature type="active site" description="Proton donor/acceptor" evidence="7">
    <location>
        <position position="462"/>
    </location>
</feature>
<dbReference type="PANTHER" id="PTHR41533:SF2">
    <property type="entry name" value="BLR7131 PROTEIN"/>
    <property type="match status" value="1"/>
</dbReference>
<keyword evidence="6 7" id="KW-0961">Cell wall biogenesis/degradation</keyword>
<dbReference type="InterPro" id="IPR045380">
    <property type="entry name" value="LD_TPept_scaffold_dom"/>
</dbReference>
<keyword evidence="8" id="KW-0732">Signal</keyword>
<dbReference type="AlphaFoldDB" id="A0AAU7QLP1"/>
<protein>
    <submittedName>
        <fullName evidence="10">L,D-transpeptidase family protein</fullName>
    </submittedName>
</protein>
<evidence type="ECO:0000256" key="2">
    <source>
        <dbReference type="ARBA" id="ARBA00005992"/>
    </source>
</evidence>
<evidence type="ECO:0000313" key="10">
    <source>
        <dbReference type="EMBL" id="XBS89633.1"/>
    </source>
</evidence>
<evidence type="ECO:0000256" key="5">
    <source>
        <dbReference type="ARBA" id="ARBA00022984"/>
    </source>
</evidence>